<dbReference type="AlphaFoldDB" id="A0A850PCT0"/>
<dbReference type="EMBL" id="JABXXR010000027">
    <property type="protein sequence ID" value="NVN40096.1"/>
    <property type="molecule type" value="Genomic_DNA"/>
</dbReference>
<dbReference type="RefSeq" id="WP_176613069.1">
    <property type="nucleotide sequence ID" value="NZ_JABXXR010000027.1"/>
</dbReference>
<name>A0A850PCT0_9PROT</name>
<comment type="caution">
    <text evidence="1">The sequence shown here is derived from an EMBL/GenBank/DDBJ whole genome shotgun (WGS) entry which is preliminary data.</text>
</comment>
<protein>
    <submittedName>
        <fullName evidence="1">Uncharacterized protein</fullName>
    </submittedName>
</protein>
<reference evidence="1 2" key="1">
    <citation type="submission" date="2020-06" db="EMBL/GenBank/DDBJ databases">
        <title>Description of novel acetic acid bacteria.</title>
        <authorList>
            <person name="Sombolestani A."/>
        </authorList>
    </citation>
    <scope>NUCLEOTIDE SEQUENCE [LARGE SCALE GENOMIC DNA]</scope>
    <source>
        <strain evidence="1 2">LMG 27010</strain>
    </source>
</reference>
<keyword evidence="2" id="KW-1185">Reference proteome</keyword>
<accession>A0A850PCT0</accession>
<organism evidence="1 2">
    <name type="scientific">Ameyamaea chiangmaiensis</name>
    <dbReference type="NCBI Taxonomy" id="442969"/>
    <lineage>
        <taxon>Bacteria</taxon>
        <taxon>Pseudomonadati</taxon>
        <taxon>Pseudomonadota</taxon>
        <taxon>Alphaproteobacteria</taxon>
        <taxon>Acetobacterales</taxon>
        <taxon>Acetobacteraceae</taxon>
        <taxon>Ameyamaea</taxon>
    </lineage>
</organism>
<sequence length="98" mass="11383">MLFTIIIIIARHGCGEHFVHHLHHLARGFAPLTPRKGKKKKEKDMEKLKYDIYGNAILEGYKRGPSFKDNDDVCWHDTGERTEDGDEIYINEDGEKMI</sequence>
<dbReference type="Proteomes" id="UP000585665">
    <property type="component" value="Unassembled WGS sequence"/>
</dbReference>
<evidence type="ECO:0000313" key="1">
    <source>
        <dbReference type="EMBL" id="NVN40096.1"/>
    </source>
</evidence>
<proteinExistence type="predicted"/>
<gene>
    <name evidence="1" type="ORF">HUK82_05890</name>
</gene>
<evidence type="ECO:0000313" key="2">
    <source>
        <dbReference type="Proteomes" id="UP000585665"/>
    </source>
</evidence>